<evidence type="ECO:0000313" key="5">
    <source>
        <dbReference type="EMBL" id="ETX27842.1"/>
    </source>
</evidence>
<dbReference type="PANTHER" id="PTHR43464">
    <property type="entry name" value="METHYLTRANSFERASE"/>
    <property type="match status" value="1"/>
</dbReference>
<organism evidence="5 6">
    <name type="scientific">Roseivivax isoporae LMG 25204</name>
    <dbReference type="NCBI Taxonomy" id="1449351"/>
    <lineage>
        <taxon>Bacteria</taxon>
        <taxon>Pseudomonadati</taxon>
        <taxon>Pseudomonadota</taxon>
        <taxon>Alphaproteobacteria</taxon>
        <taxon>Rhodobacterales</taxon>
        <taxon>Roseobacteraceae</taxon>
        <taxon>Roseivivax</taxon>
    </lineage>
</organism>
<dbReference type="InterPro" id="IPR013216">
    <property type="entry name" value="Methyltransf_11"/>
</dbReference>
<dbReference type="CDD" id="cd02440">
    <property type="entry name" value="AdoMet_MTases"/>
    <property type="match status" value="1"/>
</dbReference>
<dbReference type="eggNOG" id="COG4976">
    <property type="taxonomic scope" value="Bacteria"/>
</dbReference>
<keyword evidence="6" id="KW-1185">Reference proteome</keyword>
<reference evidence="5 6" key="1">
    <citation type="submission" date="2014-01" db="EMBL/GenBank/DDBJ databases">
        <title>Roseivivax isoporae LMG 25204 Genome Sequencing.</title>
        <authorList>
            <person name="Lai Q."/>
            <person name="Li G."/>
            <person name="Shao Z."/>
        </authorList>
    </citation>
    <scope>NUCLEOTIDE SEQUENCE [LARGE SCALE GENOMIC DNA]</scope>
    <source>
        <strain evidence="5 6">LMG 25204</strain>
    </source>
</reference>
<dbReference type="SUPFAM" id="SSF53335">
    <property type="entry name" value="S-adenosyl-L-methionine-dependent methyltransferases"/>
    <property type="match status" value="1"/>
</dbReference>
<evidence type="ECO:0000313" key="6">
    <source>
        <dbReference type="Proteomes" id="UP000023430"/>
    </source>
</evidence>
<evidence type="ECO:0000256" key="1">
    <source>
        <dbReference type="ARBA" id="ARBA00022603"/>
    </source>
</evidence>
<proteinExistence type="predicted"/>
<dbReference type="GO" id="GO:0032259">
    <property type="term" value="P:methylation"/>
    <property type="evidence" value="ECO:0007669"/>
    <property type="project" value="UniProtKB-KW"/>
</dbReference>
<dbReference type="OrthoDB" id="9807911at2"/>
<dbReference type="RefSeq" id="WP_043773105.1">
    <property type="nucleotide sequence ID" value="NZ_JAME01000026.1"/>
</dbReference>
<dbReference type="GO" id="GO:0008757">
    <property type="term" value="F:S-adenosylmethionine-dependent methyltransferase activity"/>
    <property type="evidence" value="ECO:0007669"/>
    <property type="project" value="InterPro"/>
</dbReference>
<sequence length="216" mass="23667">MSSASRGDREQFDLKTGTTESDAVSGYYDDWAPTYDTTLRSWNYRAPADAAALLAPLLEDGCAVLDVGCGTGFFGSALQRRGTFTIIGADISEESLKIAEQTGSYDRLMAVDLQKLPLPISDNAMDAAASVGVLTYIEDAEALLRDLCRIVRPEGVVSFTQRTDRWEALGFGTVIERMARDGAWTVIEITEPRAYLPENPEFGDDIRVIHTLCRAN</sequence>
<gene>
    <name evidence="5" type="ORF">RISW2_10945</name>
</gene>
<dbReference type="Pfam" id="PF08241">
    <property type="entry name" value="Methyltransf_11"/>
    <property type="match status" value="1"/>
</dbReference>
<dbReference type="Proteomes" id="UP000023430">
    <property type="component" value="Unassembled WGS sequence"/>
</dbReference>
<dbReference type="AlphaFoldDB" id="X7F4J4"/>
<dbReference type="STRING" id="1449351.RISW2_10945"/>
<comment type="caution">
    <text evidence="5">The sequence shown here is derived from an EMBL/GenBank/DDBJ whole genome shotgun (WGS) entry which is preliminary data.</text>
</comment>
<dbReference type="EMBL" id="JAME01000026">
    <property type="protein sequence ID" value="ETX27842.1"/>
    <property type="molecule type" value="Genomic_DNA"/>
</dbReference>
<keyword evidence="2" id="KW-0808">Transferase</keyword>
<feature type="domain" description="Methyltransferase type 11" evidence="4">
    <location>
        <begin position="65"/>
        <end position="158"/>
    </location>
</feature>
<protein>
    <recommendedName>
        <fullName evidence="4">Methyltransferase type 11 domain-containing protein</fullName>
    </recommendedName>
</protein>
<evidence type="ECO:0000256" key="2">
    <source>
        <dbReference type="ARBA" id="ARBA00022679"/>
    </source>
</evidence>
<dbReference type="Gene3D" id="3.40.50.150">
    <property type="entry name" value="Vaccinia Virus protein VP39"/>
    <property type="match status" value="1"/>
</dbReference>
<keyword evidence="3" id="KW-0949">S-adenosyl-L-methionine</keyword>
<dbReference type="PANTHER" id="PTHR43464:SF19">
    <property type="entry name" value="UBIQUINONE BIOSYNTHESIS O-METHYLTRANSFERASE, MITOCHONDRIAL"/>
    <property type="match status" value="1"/>
</dbReference>
<accession>X7F4J4</accession>
<evidence type="ECO:0000256" key="3">
    <source>
        <dbReference type="ARBA" id="ARBA00022691"/>
    </source>
</evidence>
<evidence type="ECO:0000259" key="4">
    <source>
        <dbReference type="Pfam" id="PF08241"/>
    </source>
</evidence>
<keyword evidence="1" id="KW-0489">Methyltransferase</keyword>
<name>X7F4J4_9RHOB</name>
<dbReference type="InterPro" id="IPR029063">
    <property type="entry name" value="SAM-dependent_MTases_sf"/>
</dbReference>